<proteinExistence type="predicted"/>
<evidence type="ECO:0000313" key="2">
    <source>
        <dbReference type="Proteomes" id="UP000092839"/>
    </source>
</evidence>
<name>A0A1B1UD58_9BRAD</name>
<accession>A0A1B1UD58</accession>
<dbReference type="EMBL" id="CP016428">
    <property type="protein sequence ID" value="ANW00606.1"/>
    <property type="molecule type" value="Genomic_DNA"/>
</dbReference>
<organism evidence="1 2">
    <name type="scientific">Bradyrhizobium icense</name>
    <dbReference type="NCBI Taxonomy" id="1274631"/>
    <lineage>
        <taxon>Bacteria</taxon>
        <taxon>Pseudomonadati</taxon>
        <taxon>Pseudomonadota</taxon>
        <taxon>Alphaproteobacteria</taxon>
        <taxon>Hyphomicrobiales</taxon>
        <taxon>Nitrobacteraceae</taxon>
        <taxon>Bradyrhizobium</taxon>
    </lineage>
</organism>
<protein>
    <submittedName>
        <fullName evidence="1">Uncharacterized protein</fullName>
    </submittedName>
</protein>
<dbReference type="AlphaFoldDB" id="A0A1B1UD58"/>
<evidence type="ECO:0000313" key="1">
    <source>
        <dbReference type="EMBL" id="ANW00606.1"/>
    </source>
</evidence>
<reference evidence="1 2" key="1">
    <citation type="submission" date="2016-07" db="EMBL/GenBank/DDBJ databases">
        <title>Complete genome sequence of Bradyrhizobium icense LMTR 13T, a potential inoculant strain isolated from lima bean (Phaseolus lunatus) in Peru.</title>
        <authorList>
            <person name="Ormeno-Orrillo E."/>
            <person name="Duran D."/>
            <person name="Rogel M.A."/>
            <person name="Rey L."/>
            <person name="Imperial J."/>
            <person name="Ruiz-Argueso T."/>
            <person name="Martinez-Romero E."/>
        </authorList>
    </citation>
    <scope>NUCLEOTIDE SEQUENCE [LARGE SCALE GENOMIC DNA]</scope>
    <source>
        <strain evidence="1 2">LMTR 13</strain>
    </source>
</reference>
<dbReference type="STRING" id="1274631.LMTR13_10945"/>
<keyword evidence="2" id="KW-1185">Reference proteome</keyword>
<gene>
    <name evidence="1" type="ORF">LMTR13_10945</name>
</gene>
<dbReference type="KEGG" id="bic:LMTR13_10945"/>
<sequence>MCSFLVRPELWLSLLALRFAFLLTRQFHAFFLELRFRCFFIVTGMHDRPGPGDPSLPEGRFVGFKLVLRLFIWRFAAVKNLELISVRAHNVIFKVWHDNLLLLRRNVDLQLQVAQNLEMLLRILAPSIRTADAVRVISSIR</sequence>
<dbReference type="Proteomes" id="UP000092839">
    <property type="component" value="Chromosome"/>
</dbReference>